<dbReference type="OrthoDB" id="6590152at2"/>
<proteinExistence type="predicted"/>
<dbReference type="RefSeq" id="WP_038162137.1">
    <property type="nucleotide sequence ID" value="NZ_JMTB01000117.1"/>
</dbReference>
<dbReference type="Pfam" id="PF11140">
    <property type="entry name" value="DUF2913"/>
    <property type="match status" value="1"/>
</dbReference>
<evidence type="ECO:0008006" key="3">
    <source>
        <dbReference type="Google" id="ProtNLM"/>
    </source>
</evidence>
<organism evidence="1 2">
    <name type="scientific">Trabulsiella guamensis ATCC 49490</name>
    <dbReference type="NCBI Taxonomy" id="1005994"/>
    <lineage>
        <taxon>Bacteria</taxon>
        <taxon>Pseudomonadati</taxon>
        <taxon>Pseudomonadota</taxon>
        <taxon>Gammaproteobacteria</taxon>
        <taxon>Enterobacterales</taxon>
        <taxon>Enterobacteriaceae</taxon>
        <taxon>Trabulsiella</taxon>
    </lineage>
</organism>
<dbReference type="Proteomes" id="UP000028630">
    <property type="component" value="Unassembled WGS sequence"/>
</dbReference>
<keyword evidence="2" id="KW-1185">Reference proteome</keyword>
<reference evidence="2" key="1">
    <citation type="submission" date="2014-05" db="EMBL/GenBank/DDBJ databases">
        <title>ATOL: Assembling a taxonomically balanced genome-scale reconstruction of the evolutionary history of the Enterobacteriaceae.</title>
        <authorList>
            <person name="Plunkett G. III"/>
            <person name="Neeno-Eckwall E.C."/>
            <person name="Glasner J.D."/>
            <person name="Perna N.T."/>
        </authorList>
    </citation>
    <scope>NUCLEOTIDE SEQUENCE [LARGE SCALE GENOMIC DNA]</scope>
    <source>
        <strain evidence="2">ATCC 49490</strain>
    </source>
</reference>
<name>A0A084ZPD3_9ENTR</name>
<evidence type="ECO:0000313" key="2">
    <source>
        <dbReference type="Proteomes" id="UP000028630"/>
    </source>
</evidence>
<protein>
    <recommendedName>
        <fullName evidence="3">DUF2913 family protein</fullName>
    </recommendedName>
</protein>
<evidence type="ECO:0000313" key="1">
    <source>
        <dbReference type="EMBL" id="KFB99327.1"/>
    </source>
</evidence>
<dbReference type="AlphaFoldDB" id="A0A084ZPD3"/>
<dbReference type="EMBL" id="JMTB01000117">
    <property type="protein sequence ID" value="KFB99327.1"/>
    <property type="molecule type" value="Genomic_DNA"/>
</dbReference>
<dbReference type="InterPro" id="IPR021316">
    <property type="entry name" value="DUF2913"/>
</dbReference>
<accession>A0A084ZPD3</accession>
<sequence>MKKNSPQLHPEKTIADLANLAWCAQISLRLAQQDGQALTPLAIHIFLMRWLTVAQKQRRFPRSVAQDIEGLLLLGRKRGYSACLYDRLVYLWKSCSEAVNQQSDLFRLTYAIEYLKSQGWQNVVMADNEWVPYSFQAEFSGMLVLLVKKSELVQHFSVEGWLQRPIDFWVMGHIAIVSETLEKYALSYTIKEQSHGWCTITLRPKVAFEIQ</sequence>
<gene>
    <name evidence="1" type="ORF">GTGU_04330</name>
</gene>
<dbReference type="eggNOG" id="ENOG5032RUW">
    <property type="taxonomic scope" value="Bacteria"/>
</dbReference>
<comment type="caution">
    <text evidence="1">The sequence shown here is derived from an EMBL/GenBank/DDBJ whole genome shotgun (WGS) entry which is preliminary data.</text>
</comment>